<sequence length="428" mass="47693">MKIINHAFTLTFFLILGQEMLAQTTNMGEVTILPNTVVSTLFPFDNTETGTFVNDGEFYLYSHFNNDGLVSFTPGLTSGYTRFQGAIPQKIEGTVPSNFYDVIFNNPSTQPAFQLFGEIRVAGTSDFFNGIVDNDDFGGLMVYQNDASHANTDNESHVDGYVQKNGNTEFQYPIGDGGFYRFARIQPTSPNALADKFTGKYFLKNSNLLYPHQSRIGNISIIDDTEYWTIDRTTGETEVMLTLSWDQTTTPNFIWGDLNPANLDNEMVTIARWDETQNLWVDEGGIVEIGANGIGTGTVTSFLTTSGFGVFTLARVKQRVEPAGNLVIYNGITPNGDGLNDYFLIDGIRNYPNNKVSIYNRWGVKVFETTSYDSDGNVFNGYSHGRTTISPDEMLPTGTYYYVLTYEMTNAGSSRNIEKAGFLYINDN</sequence>
<name>A0ABW1PNE1_9FLAO</name>
<organism evidence="1 2">
    <name type="scientific">Flavobacterium qiangtangense</name>
    <dbReference type="NCBI Taxonomy" id="1442595"/>
    <lineage>
        <taxon>Bacteria</taxon>
        <taxon>Pseudomonadati</taxon>
        <taxon>Bacteroidota</taxon>
        <taxon>Flavobacteriia</taxon>
        <taxon>Flavobacteriales</taxon>
        <taxon>Flavobacteriaceae</taxon>
        <taxon>Flavobacterium</taxon>
    </lineage>
</organism>
<dbReference type="EMBL" id="JBHSQB010000006">
    <property type="protein sequence ID" value="MFC6096537.1"/>
    <property type="molecule type" value="Genomic_DNA"/>
</dbReference>
<dbReference type="Proteomes" id="UP001596287">
    <property type="component" value="Unassembled WGS sequence"/>
</dbReference>
<dbReference type="NCBIfam" id="TIGR04131">
    <property type="entry name" value="Bac_Flav_CTERM"/>
    <property type="match status" value="1"/>
</dbReference>
<accession>A0ABW1PNE1</accession>
<evidence type="ECO:0000313" key="2">
    <source>
        <dbReference type="Proteomes" id="UP001596287"/>
    </source>
</evidence>
<reference evidence="2" key="1">
    <citation type="journal article" date="2019" name="Int. J. Syst. Evol. Microbiol.">
        <title>The Global Catalogue of Microorganisms (GCM) 10K type strain sequencing project: providing services to taxonomists for standard genome sequencing and annotation.</title>
        <authorList>
            <consortium name="The Broad Institute Genomics Platform"/>
            <consortium name="The Broad Institute Genome Sequencing Center for Infectious Disease"/>
            <person name="Wu L."/>
            <person name="Ma J."/>
        </authorList>
    </citation>
    <scope>NUCLEOTIDE SEQUENCE [LARGE SCALE GENOMIC DNA]</scope>
    <source>
        <strain evidence="2">CCUG 49679</strain>
    </source>
</reference>
<keyword evidence="2" id="KW-1185">Reference proteome</keyword>
<gene>
    <name evidence="1" type="ORF">ACFPVY_07735</name>
</gene>
<dbReference type="InterPro" id="IPR026341">
    <property type="entry name" value="T9SS_type_B"/>
</dbReference>
<evidence type="ECO:0000313" key="1">
    <source>
        <dbReference type="EMBL" id="MFC6096537.1"/>
    </source>
</evidence>
<proteinExistence type="predicted"/>
<protein>
    <submittedName>
        <fullName evidence="1">Gliding motility-associated C-terminal domain-containing protein</fullName>
    </submittedName>
</protein>
<dbReference type="RefSeq" id="WP_379791391.1">
    <property type="nucleotide sequence ID" value="NZ_JBHSQB010000006.1"/>
</dbReference>
<comment type="caution">
    <text evidence="1">The sequence shown here is derived from an EMBL/GenBank/DDBJ whole genome shotgun (WGS) entry which is preliminary data.</text>
</comment>
<dbReference type="Pfam" id="PF13585">
    <property type="entry name" value="CHU_C"/>
    <property type="match status" value="1"/>
</dbReference>